<name>A0AAD7XNK5_9STRA</name>
<evidence type="ECO:0000313" key="2">
    <source>
        <dbReference type="Proteomes" id="UP001230188"/>
    </source>
</evidence>
<evidence type="ECO:0000313" key="1">
    <source>
        <dbReference type="EMBL" id="KAJ8605855.1"/>
    </source>
</evidence>
<reference evidence="1" key="1">
    <citation type="submission" date="2023-01" db="EMBL/GenBank/DDBJ databases">
        <title>Metagenome sequencing of chrysophaentin producing Chrysophaeum taylorii.</title>
        <authorList>
            <person name="Davison J."/>
            <person name="Bewley C."/>
        </authorList>
    </citation>
    <scope>NUCLEOTIDE SEQUENCE</scope>
    <source>
        <strain evidence="1">NIES-1699</strain>
    </source>
</reference>
<protein>
    <submittedName>
        <fullName evidence="1">Uncharacterized protein</fullName>
    </submittedName>
</protein>
<proteinExistence type="predicted"/>
<dbReference type="EMBL" id="JAQMWT010000309">
    <property type="protein sequence ID" value="KAJ8605855.1"/>
    <property type="molecule type" value="Genomic_DNA"/>
</dbReference>
<accession>A0AAD7XNK5</accession>
<keyword evidence="2" id="KW-1185">Reference proteome</keyword>
<comment type="caution">
    <text evidence="1">The sequence shown here is derived from an EMBL/GenBank/DDBJ whole genome shotgun (WGS) entry which is preliminary data.</text>
</comment>
<organism evidence="1 2">
    <name type="scientific">Chrysophaeum taylorii</name>
    <dbReference type="NCBI Taxonomy" id="2483200"/>
    <lineage>
        <taxon>Eukaryota</taxon>
        <taxon>Sar</taxon>
        <taxon>Stramenopiles</taxon>
        <taxon>Ochrophyta</taxon>
        <taxon>Pelagophyceae</taxon>
        <taxon>Pelagomonadales</taxon>
        <taxon>Pelagomonadaceae</taxon>
        <taxon>Chrysophaeum</taxon>
    </lineage>
</organism>
<sequence length="132" mass="14653">MSLLLIVELCRAGDDDEEMRLWEKRVGPVITELERSLCRPKGFDVAVVGQKVFAKPEFLEKEKHRKHALMIASIAEKFPLPDVSYRFSGNSTGECENDDCCLAIAKRDGYKQPGILASIFVVGGLSQVLVIA</sequence>
<gene>
    <name evidence="1" type="ORF">CTAYLR_000542</name>
</gene>
<dbReference type="Proteomes" id="UP001230188">
    <property type="component" value="Unassembled WGS sequence"/>
</dbReference>
<dbReference type="AlphaFoldDB" id="A0AAD7XNK5"/>